<feature type="region of interest" description="Disordered" evidence="1">
    <location>
        <begin position="39"/>
        <end position="64"/>
    </location>
</feature>
<sequence length="64" mass="7309">MLAICHEPRFASLLPSQIVPALADEKRYIASEWVLRRAGETTHRSRQKAPQSKPLSTWKARAPR</sequence>
<proteinExistence type="predicted"/>
<dbReference type="AlphaFoldDB" id="A0A379YTI6"/>
<dbReference type="Proteomes" id="UP000254765">
    <property type="component" value="Unassembled WGS sequence"/>
</dbReference>
<gene>
    <name evidence="2" type="ORF">NCTC10211_02360</name>
</gene>
<evidence type="ECO:0000313" key="2">
    <source>
        <dbReference type="EMBL" id="SUI49320.1"/>
    </source>
</evidence>
<reference evidence="2 3" key="1">
    <citation type="submission" date="2018-06" db="EMBL/GenBank/DDBJ databases">
        <authorList>
            <consortium name="Pathogen Informatics"/>
            <person name="Doyle S."/>
        </authorList>
    </citation>
    <scope>NUCLEOTIDE SEQUENCE [LARGE SCALE GENOMIC DNA]</scope>
    <source>
        <strain evidence="2 3">NCTC10211</strain>
    </source>
</reference>
<accession>A0A379YTI6</accession>
<evidence type="ECO:0000256" key="1">
    <source>
        <dbReference type="SAM" id="MobiDB-lite"/>
    </source>
</evidence>
<evidence type="ECO:0000313" key="3">
    <source>
        <dbReference type="Proteomes" id="UP000254765"/>
    </source>
</evidence>
<organism evidence="2 3">
    <name type="scientific">Serratia marcescens</name>
    <dbReference type="NCBI Taxonomy" id="615"/>
    <lineage>
        <taxon>Bacteria</taxon>
        <taxon>Pseudomonadati</taxon>
        <taxon>Pseudomonadota</taxon>
        <taxon>Gammaproteobacteria</taxon>
        <taxon>Enterobacterales</taxon>
        <taxon>Yersiniaceae</taxon>
        <taxon>Serratia</taxon>
    </lineage>
</organism>
<dbReference type="EMBL" id="UGYK01000002">
    <property type="protein sequence ID" value="SUI49320.1"/>
    <property type="molecule type" value="Genomic_DNA"/>
</dbReference>
<protein>
    <submittedName>
        <fullName evidence="2">Uncharacterized protein</fullName>
    </submittedName>
</protein>
<name>A0A379YTI6_SERMA</name>